<protein>
    <submittedName>
        <fullName evidence="1">Uncharacterized protein</fullName>
    </submittedName>
</protein>
<dbReference type="EMBL" id="BMNB01000020">
    <property type="protein sequence ID" value="GGM51814.1"/>
    <property type="molecule type" value="Genomic_DNA"/>
</dbReference>
<evidence type="ECO:0000313" key="1">
    <source>
        <dbReference type="EMBL" id="GGM51814.1"/>
    </source>
</evidence>
<sequence length="67" mass="7236">MMPKSPIPVRRPAADTRVPDPLLIEVNGGLGVLRGLAAPSRWFSSVVGQRPLIADDATPGERQGYRE</sequence>
<gene>
    <name evidence="1" type="ORF">GCM10011608_40980</name>
</gene>
<reference evidence="1" key="2">
    <citation type="submission" date="2020-09" db="EMBL/GenBank/DDBJ databases">
        <authorList>
            <person name="Sun Q."/>
            <person name="Zhou Y."/>
        </authorList>
    </citation>
    <scope>NUCLEOTIDE SEQUENCE</scope>
    <source>
        <strain evidence="1">CGMCC 4.7312</strain>
    </source>
</reference>
<name>A0A917U1P9_9ACTN</name>
<reference evidence="1" key="1">
    <citation type="journal article" date="2014" name="Int. J. Syst. Evol. Microbiol.">
        <title>Complete genome sequence of Corynebacterium casei LMG S-19264T (=DSM 44701T), isolated from a smear-ripened cheese.</title>
        <authorList>
            <consortium name="US DOE Joint Genome Institute (JGI-PGF)"/>
            <person name="Walter F."/>
            <person name="Albersmeier A."/>
            <person name="Kalinowski J."/>
            <person name="Ruckert C."/>
        </authorList>
    </citation>
    <scope>NUCLEOTIDE SEQUENCE</scope>
    <source>
        <strain evidence="1">CGMCC 4.7312</strain>
    </source>
</reference>
<proteinExistence type="predicted"/>
<dbReference type="AlphaFoldDB" id="A0A917U1P9"/>
<evidence type="ECO:0000313" key="2">
    <source>
        <dbReference type="Proteomes" id="UP000608890"/>
    </source>
</evidence>
<keyword evidence="2" id="KW-1185">Reference proteome</keyword>
<organism evidence="1 2">
    <name type="scientific">Micromonospora sonchi</name>
    <dbReference type="NCBI Taxonomy" id="1763543"/>
    <lineage>
        <taxon>Bacteria</taxon>
        <taxon>Bacillati</taxon>
        <taxon>Actinomycetota</taxon>
        <taxon>Actinomycetes</taxon>
        <taxon>Micromonosporales</taxon>
        <taxon>Micromonosporaceae</taxon>
        <taxon>Micromonospora</taxon>
    </lineage>
</organism>
<accession>A0A917U1P9</accession>
<comment type="caution">
    <text evidence="1">The sequence shown here is derived from an EMBL/GenBank/DDBJ whole genome shotgun (WGS) entry which is preliminary data.</text>
</comment>
<dbReference type="Proteomes" id="UP000608890">
    <property type="component" value="Unassembled WGS sequence"/>
</dbReference>